<gene>
    <name evidence="1" type="ORF">DSO57_1011386</name>
</gene>
<dbReference type="EMBL" id="QTSX02002879">
    <property type="protein sequence ID" value="KAJ9073934.1"/>
    <property type="molecule type" value="Genomic_DNA"/>
</dbReference>
<protein>
    <submittedName>
        <fullName evidence="1">Uncharacterized protein</fullName>
    </submittedName>
</protein>
<accession>A0ACC2TH73</accession>
<proteinExistence type="predicted"/>
<comment type="caution">
    <text evidence="1">The sequence shown here is derived from an EMBL/GenBank/DDBJ whole genome shotgun (WGS) entry which is preliminary data.</text>
</comment>
<keyword evidence="2" id="KW-1185">Reference proteome</keyword>
<dbReference type="Proteomes" id="UP001165960">
    <property type="component" value="Unassembled WGS sequence"/>
</dbReference>
<name>A0ACC2TH73_9FUNG</name>
<evidence type="ECO:0000313" key="1">
    <source>
        <dbReference type="EMBL" id="KAJ9073934.1"/>
    </source>
</evidence>
<sequence>MAHQRQNQYMVNSDIHNTLLINSYLSILGYEVPLIFEEPVKIPGKCLKTCALEYPTGVFTLKYCTHSSNIKCPSMACPASEGISLLATSAVTIPPGSQAILDSQILYELLKCTFLELYSPPLLGRNIPYLCPGILDASHKDPVQLLVANFTALPIHVSRGQFVGYGRLLNAPDVPSQHPFGTFQGFNLPEDEPQVLFLFTAQDFLQLSPV</sequence>
<organism evidence="1 2">
    <name type="scientific">Entomophthora muscae</name>
    <dbReference type="NCBI Taxonomy" id="34485"/>
    <lineage>
        <taxon>Eukaryota</taxon>
        <taxon>Fungi</taxon>
        <taxon>Fungi incertae sedis</taxon>
        <taxon>Zoopagomycota</taxon>
        <taxon>Entomophthoromycotina</taxon>
        <taxon>Entomophthoromycetes</taxon>
        <taxon>Entomophthorales</taxon>
        <taxon>Entomophthoraceae</taxon>
        <taxon>Entomophthora</taxon>
    </lineage>
</organism>
<evidence type="ECO:0000313" key="2">
    <source>
        <dbReference type="Proteomes" id="UP001165960"/>
    </source>
</evidence>
<reference evidence="1" key="1">
    <citation type="submission" date="2022-04" db="EMBL/GenBank/DDBJ databases">
        <title>Genome of the entomopathogenic fungus Entomophthora muscae.</title>
        <authorList>
            <person name="Elya C."/>
            <person name="Lovett B.R."/>
            <person name="Lee E."/>
            <person name="Macias A.M."/>
            <person name="Hajek A.E."/>
            <person name="De Bivort B.L."/>
            <person name="Kasson M.T."/>
            <person name="De Fine Licht H.H."/>
            <person name="Stajich J.E."/>
        </authorList>
    </citation>
    <scope>NUCLEOTIDE SEQUENCE</scope>
    <source>
        <strain evidence="1">Berkeley</strain>
    </source>
</reference>